<name>A0A0J8B0A0_BETVV</name>
<dbReference type="Proteomes" id="UP000035740">
    <property type="component" value="Unassembled WGS sequence"/>
</dbReference>
<evidence type="ECO:0000313" key="2">
    <source>
        <dbReference type="EMBL" id="KMS93328.1"/>
    </source>
</evidence>
<accession>A0A0J8B0A0</accession>
<evidence type="ECO:0000256" key="1">
    <source>
        <dbReference type="SAM" id="MobiDB-lite"/>
    </source>
</evidence>
<dbReference type="EMBL" id="KQ103960">
    <property type="protein sequence ID" value="KMS93328.1"/>
    <property type="molecule type" value="Genomic_DNA"/>
</dbReference>
<feature type="compositionally biased region" description="Basic residues" evidence="1">
    <location>
        <begin position="91"/>
        <end position="102"/>
    </location>
</feature>
<dbReference type="Gramene" id="KMS93328">
    <property type="protein sequence ID" value="KMS93328"/>
    <property type="gene ID" value="BVRB_032590"/>
</dbReference>
<organism evidence="2 3">
    <name type="scientific">Beta vulgaris subsp. vulgaris</name>
    <name type="common">Beet</name>
    <dbReference type="NCBI Taxonomy" id="3555"/>
    <lineage>
        <taxon>Eukaryota</taxon>
        <taxon>Viridiplantae</taxon>
        <taxon>Streptophyta</taxon>
        <taxon>Embryophyta</taxon>
        <taxon>Tracheophyta</taxon>
        <taxon>Spermatophyta</taxon>
        <taxon>Magnoliopsida</taxon>
        <taxon>eudicotyledons</taxon>
        <taxon>Gunneridae</taxon>
        <taxon>Pentapetalae</taxon>
        <taxon>Caryophyllales</taxon>
        <taxon>Chenopodiaceae</taxon>
        <taxon>Betoideae</taxon>
        <taxon>Beta</taxon>
    </lineage>
</organism>
<evidence type="ECO:0000313" key="3">
    <source>
        <dbReference type="Proteomes" id="UP000035740"/>
    </source>
</evidence>
<feature type="region of interest" description="Disordered" evidence="1">
    <location>
        <begin position="1"/>
        <end position="24"/>
    </location>
</feature>
<reference evidence="2 3" key="1">
    <citation type="journal article" date="2014" name="Nature">
        <title>The genome of the recently domesticated crop plant sugar beet (Beta vulgaris).</title>
        <authorList>
            <person name="Dohm J.C."/>
            <person name="Minoche A.E."/>
            <person name="Holtgrawe D."/>
            <person name="Capella-Gutierrez S."/>
            <person name="Zakrzewski F."/>
            <person name="Tafer H."/>
            <person name="Rupp O."/>
            <person name="Sorensen T.R."/>
            <person name="Stracke R."/>
            <person name="Reinhardt R."/>
            <person name="Goesmann A."/>
            <person name="Kraft T."/>
            <person name="Schulz B."/>
            <person name="Stadler P.F."/>
            <person name="Schmidt T."/>
            <person name="Gabaldon T."/>
            <person name="Lehrach H."/>
            <person name="Weisshaar B."/>
            <person name="Himmelbauer H."/>
        </authorList>
    </citation>
    <scope>NUCLEOTIDE SEQUENCE [LARGE SCALE GENOMIC DNA]</scope>
    <source>
        <tissue evidence="2">Taproot</tissue>
    </source>
</reference>
<feature type="non-terminal residue" evidence="2">
    <location>
        <position position="1"/>
    </location>
</feature>
<proteinExistence type="predicted"/>
<keyword evidence="3" id="KW-1185">Reference proteome</keyword>
<feature type="region of interest" description="Disordered" evidence="1">
    <location>
        <begin position="80"/>
        <end position="119"/>
    </location>
</feature>
<feature type="compositionally biased region" description="Polar residues" evidence="1">
    <location>
        <begin position="1"/>
        <end position="13"/>
    </location>
</feature>
<gene>
    <name evidence="2" type="ORF">BVRB_032590</name>
</gene>
<sequence>PSVAPDTTLTLTEVNHVPDSDAGMDTLGCDNITVNERQANRLDSISECGAGSSTASDLTTPDDANIQKCDDTVCIEVPVMESANRTPGPGRSKKQRNKKLKQANHVSSRDSVPVTLARG</sequence>
<protein>
    <submittedName>
        <fullName evidence="2">Uncharacterized protein</fullName>
    </submittedName>
</protein>
<dbReference type="AlphaFoldDB" id="A0A0J8B0A0"/>